<reference evidence="1" key="1">
    <citation type="submission" date="2020-05" db="EMBL/GenBank/DDBJ databases">
        <authorList>
            <person name="Chiriac C."/>
            <person name="Salcher M."/>
            <person name="Ghai R."/>
            <person name="Kavagutti S V."/>
        </authorList>
    </citation>
    <scope>NUCLEOTIDE SEQUENCE</scope>
</reference>
<organism evidence="1">
    <name type="scientific">freshwater metagenome</name>
    <dbReference type="NCBI Taxonomy" id="449393"/>
    <lineage>
        <taxon>unclassified sequences</taxon>
        <taxon>metagenomes</taxon>
        <taxon>ecological metagenomes</taxon>
    </lineage>
</organism>
<accession>A0A6J7P6W3</accession>
<dbReference type="AlphaFoldDB" id="A0A6J7P6W3"/>
<proteinExistence type="predicted"/>
<evidence type="ECO:0000313" key="1">
    <source>
        <dbReference type="EMBL" id="CAB4998933.1"/>
    </source>
</evidence>
<sequence>MPQVPALSPGTPASWNLRVATDLRSPTCEDVPSHAATLFIAPRISGDENLSLPCHHWLYFFGPCSRRTICSIQSVAGHPVAAPDSIPAHHGLAPAALNFAATASISAHVLGIVTPSFLNCAGEYQTSDFDDAPNGAP</sequence>
<gene>
    <name evidence="1" type="ORF">UFOPK4022_00626</name>
</gene>
<name>A0A6J7P6W3_9ZZZZ</name>
<protein>
    <submittedName>
        <fullName evidence="1">Unannotated protein</fullName>
    </submittedName>
</protein>
<dbReference type="EMBL" id="CAFBOY010000071">
    <property type="protein sequence ID" value="CAB4998933.1"/>
    <property type="molecule type" value="Genomic_DNA"/>
</dbReference>